<dbReference type="Pfam" id="PF12171">
    <property type="entry name" value="zf-C2H2_jaz"/>
    <property type="match status" value="1"/>
</dbReference>
<feature type="domain" description="U1-type" evidence="6">
    <location>
        <begin position="89"/>
        <end position="123"/>
    </location>
</feature>
<keyword evidence="3" id="KW-0862">Zinc</keyword>
<dbReference type="EMBL" id="MDYQ01000107">
    <property type="protein sequence ID" value="PRP82274.1"/>
    <property type="molecule type" value="Genomic_DNA"/>
</dbReference>
<dbReference type="InParanoid" id="A0A2P6NE84"/>
<dbReference type="GO" id="GO:0003676">
    <property type="term" value="F:nucleic acid binding"/>
    <property type="evidence" value="ECO:0007669"/>
    <property type="project" value="InterPro"/>
</dbReference>
<accession>A0A2P6NE84</accession>
<proteinExistence type="predicted"/>
<dbReference type="GO" id="GO:0046540">
    <property type="term" value="C:U4/U6 x U5 tri-snRNP complex"/>
    <property type="evidence" value="ECO:0007669"/>
    <property type="project" value="TreeGrafter"/>
</dbReference>
<keyword evidence="2" id="KW-0863">Zinc-finger</keyword>
<dbReference type="InterPro" id="IPR022755">
    <property type="entry name" value="Znf_C2H2_jaz"/>
</dbReference>
<dbReference type="OrthoDB" id="30343at2759"/>
<evidence type="ECO:0000256" key="2">
    <source>
        <dbReference type="ARBA" id="ARBA00022771"/>
    </source>
</evidence>
<dbReference type="SMART" id="SM00451">
    <property type="entry name" value="ZnF_U1"/>
    <property type="match status" value="1"/>
</dbReference>
<evidence type="ECO:0000259" key="6">
    <source>
        <dbReference type="SMART" id="SM00451"/>
    </source>
</evidence>
<dbReference type="InterPro" id="IPR003604">
    <property type="entry name" value="Matrin/U1-like-C_Znf_C2H2"/>
</dbReference>
<dbReference type="AlphaFoldDB" id="A0A2P6NE84"/>
<dbReference type="Proteomes" id="UP000241769">
    <property type="component" value="Unassembled WGS sequence"/>
</dbReference>
<dbReference type="FunCoup" id="A0A2P6NE84">
    <property type="interactions" value="180"/>
</dbReference>
<evidence type="ECO:0000256" key="3">
    <source>
        <dbReference type="ARBA" id="ARBA00022833"/>
    </source>
</evidence>
<evidence type="ECO:0000313" key="7">
    <source>
        <dbReference type="EMBL" id="PRP82274.1"/>
    </source>
</evidence>
<gene>
    <name evidence="7" type="ORF">PROFUN_06286</name>
</gene>
<reference evidence="7 8" key="1">
    <citation type="journal article" date="2018" name="Genome Biol. Evol.">
        <title>Multiple Roots of Fruiting Body Formation in Amoebozoa.</title>
        <authorList>
            <person name="Hillmann F."/>
            <person name="Forbes G."/>
            <person name="Novohradska S."/>
            <person name="Ferling I."/>
            <person name="Riege K."/>
            <person name="Groth M."/>
            <person name="Westermann M."/>
            <person name="Marz M."/>
            <person name="Spaller T."/>
            <person name="Winckler T."/>
            <person name="Schaap P."/>
            <person name="Glockner G."/>
        </authorList>
    </citation>
    <scope>NUCLEOTIDE SEQUENCE [LARGE SCALE GENOMIC DNA]</scope>
    <source>
        <strain evidence="7 8">Jena</strain>
    </source>
</reference>
<dbReference type="PANTHER" id="PTHR45986:SF1">
    <property type="entry name" value="ZINC FINGER MATRIN-TYPE PROTEIN 2"/>
    <property type="match status" value="1"/>
</dbReference>
<name>A0A2P6NE84_9EUKA</name>
<keyword evidence="4" id="KW-0539">Nucleus</keyword>
<feature type="region of interest" description="Disordered" evidence="5">
    <location>
        <begin position="143"/>
        <end position="215"/>
    </location>
</feature>
<sequence>MSEKKGSGVVQTVRKTWDKVAYQKKAEDRVAQAADVPELEEFKKKRKKVAMPAGGLKPLSARADDLNIDAVVGKSVVHSTGADGATVSKIPFFCDVCDCQMKDSISWLDHINGRNQRATLGGVRAKLAAGKTSQGITPVKPVVQKQETSDERLQRMKREEEQKRKEQAESLEAFKAQRKEEKERAKREKEEAKKEQLAGLDPDLADFGLPMGFGK</sequence>
<evidence type="ECO:0000256" key="4">
    <source>
        <dbReference type="ARBA" id="ARBA00023242"/>
    </source>
</evidence>
<evidence type="ECO:0000256" key="1">
    <source>
        <dbReference type="ARBA" id="ARBA00022723"/>
    </source>
</evidence>
<dbReference type="GO" id="GO:0008270">
    <property type="term" value="F:zinc ion binding"/>
    <property type="evidence" value="ECO:0007669"/>
    <property type="project" value="UniProtKB-KW"/>
</dbReference>
<dbReference type="PANTHER" id="PTHR45986">
    <property type="entry name" value="ZINC FINGER MATRIN-TYPE PROTEIN 2"/>
    <property type="match status" value="1"/>
</dbReference>
<comment type="caution">
    <text evidence="7">The sequence shown here is derived from an EMBL/GenBank/DDBJ whole genome shotgun (WGS) entry which is preliminary data.</text>
</comment>
<dbReference type="STRING" id="1890364.A0A2P6NE84"/>
<feature type="compositionally biased region" description="Basic and acidic residues" evidence="5">
    <location>
        <begin position="147"/>
        <end position="168"/>
    </location>
</feature>
<evidence type="ECO:0000313" key="8">
    <source>
        <dbReference type="Proteomes" id="UP000241769"/>
    </source>
</evidence>
<protein>
    <recommendedName>
        <fullName evidence="6">U1-type domain-containing protein</fullName>
    </recommendedName>
</protein>
<organism evidence="7 8">
    <name type="scientific">Planoprotostelium fungivorum</name>
    <dbReference type="NCBI Taxonomy" id="1890364"/>
    <lineage>
        <taxon>Eukaryota</taxon>
        <taxon>Amoebozoa</taxon>
        <taxon>Evosea</taxon>
        <taxon>Variosea</taxon>
        <taxon>Cavosteliida</taxon>
        <taxon>Cavosteliaceae</taxon>
        <taxon>Planoprotostelium</taxon>
    </lineage>
</organism>
<dbReference type="GO" id="GO:0000398">
    <property type="term" value="P:mRNA splicing, via spliceosome"/>
    <property type="evidence" value="ECO:0007669"/>
    <property type="project" value="InterPro"/>
</dbReference>
<dbReference type="GO" id="GO:0005681">
    <property type="term" value="C:spliceosomal complex"/>
    <property type="evidence" value="ECO:0007669"/>
    <property type="project" value="InterPro"/>
</dbReference>
<keyword evidence="1" id="KW-0479">Metal-binding</keyword>
<keyword evidence="8" id="KW-1185">Reference proteome</keyword>
<evidence type="ECO:0000256" key="5">
    <source>
        <dbReference type="SAM" id="MobiDB-lite"/>
    </source>
</evidence>
<dbReference type="InterPro" id="IPR040107">
    <property type="entry name" value="Snu23"/>
</dbReference>
<feature type="compositionally biased region" description="Basic and acidic residues" evidence="5">
    <location>
        <begin position="175"/>
        <end position="196"/>
    </location>
</feature>